<comment type="similarity">
    <text evidence="2 6">Belongs to the trans-sulfuration enzymes family.</text>
</comment>
<dbReference type="InterPro" id="IPR000277">
    <property type="entry name" value="Cys/Met-Metab_PyrdxlP-dep_enz"/>
</dbReference>
<dbReference type="FunFam" id="3.40.640.10:FF:000035">
    <property type="entry name" value="O-succinylhomoserine sulfhydrylase"/>
    <property type="match status" value="1"/>
</dbReference>
<dbReference type="InterPro" id="IPR054542">
    <property type="entry name" value="Cys_met_metab_PP"/>
</dbReference>
<dbReference type="EC" id="2.5.1.49" evidence="7"/>
<keyword evidence="3 7" id="KW-0808">Transferase</keyword>
<dbReference type="InterPro" id="IPR015422">
    <property type="entry name" value="PyrdxlP-dep_Trfase_small"/>
</dbReference>
<dbReference type="OrthoDB" id="9780685at2"/>
<dbReference type="Proteomes" id="UP000215896">
    <property type="component" value="Unassembled WGS sequence"/>
</dbReference>
<protein>
    <submittedName>
        <fullName evidence="7">O-acetylhomoserine aminocarboxypropyltransferase</fullName>
        <ecNumber evidence="7">2.5.1.49</ecNumber>
    </submittedName>
</protein>
<comment type="cofactor">
    <cofactor evidence="1 6">
        <name>pyridoxal 5'-phosphate</name>
        <dbReference type="ChEBI" id="CHEBI:597326"/>
    </cofactor>
</comment>
<evidence type="ECO:0000256" key="6">
    <source>
        <dbReference type="RuleBase" id="RU362118"/>
    </source>
</evidence>
<dbReference type="PANTHER" id="PTHR43797">
    <property type="entry name" value="HOMOCYSTEINE/CYSTEINE SYNTHASE"/>
    <property type="match status" value="1"/>
</dbReference>
<dbReference type="AlphaFoldDB" id="A0A255G8U6"/>
<evidence type="ECO:0000256" key="4">
    <source>
        <dbReference type="ARBA" id="ARBA00022898"/>
    </source>
</evidence>
<keyword evidence="4 5" id="KW-0663">Pyridoxal phosphate</keyword>
<evidence type="ECO:0000256" key="3">
    <source>
        <dbReference type="ARBA" id="ARBA00022679"/>
    </source>
</evidence>
<feature type="modified residue" description="N6-(pyridoxal phosphate)lysine" evidence="5">
    <location>
        <position position="217"/>
    </location>
</feature>
<dbReference type="GO" id="GO:0071269">
    <property type="term" value="P:L-homocysteine biosynthetic process"/>
    <property type="evidence" value="ECO:0007669"/>
    <property type="project" value="TreeGrafter"/>
</dbReference>
<evidence type="ECO:0000256" key="2">
    <source>
        <dbReference type="ARBA" id="ARBA00009077"/>
    </source>
</evidence>
<dbReference type="CDD" id="cd00614">
    <property type="entry name" value="CGS_like"/>
    <property type="match status" value="1"/>
</dbReference>
<sequence length="442" mass="47345">MSEQPADQPTPDYRPETLMVHAGQEEPDSATNARAVPIYQTTSYVFDDTEHAADLFALKTPGNIYTRIMNPTTSVFEERITALEGGVGALATASGAAAVTYSVLNLCYAGDNIVAVATLYGGTFALFAHTLPQYGIEVRFVDPDRPEDLAAQVDDKTRLVFGETLGNPKVNVLDLDAWSEAAHAQGLPFIVDNTSATPHLCRVFDHGVDVAVHSATKYIGGHGTSMGGVIVDSGRFDWAANADRFPGLTGPDGAYHGVVWTDAVGEAAYIIRARTVLLRNTGATLAPMHSWLFLQGLESLHVRMERHSENALAIAQHLQQHPAVAWVNYPGLPDNAYKEVADRMFTGHGYSGLISFGLKDGRAAGSRFVEGLQLFSHLANIGDAKSLAIHNASTTHSQLTEEELEAAGVPADMVRLSIGIEHVDDLIGDLDQALEKATGGTN</sequence>
<dbReference type="InterPro" id="IPR015421">
    <property type="entry name" value="PyrdxlP-dep_Trfase_major"/>
</dbReference>
<dbReference type="SUPFAM" id="SSF53383">
    <property type="entry name" value="PLP-dependent transferases"/>
    <property type="match status" value="1"/>
</dbReference>
<organism evidence="7 8">
    <name type="scientific">Enemella evansiae</name>
    <dbReference type="NCBI Taxonomy" id="2016499"/>
    <lineage>
        <taxon>Bacteria</taxon>
        <taxon>Bacillati</taxon>
        <taxon>Actinomycetota</taxon>
        <taxon>Actinomycetes</taxon>
        <taxon>Propionibacteriales</taxon>
        <taxon>Propionibacteriaceae</taxon>
        <taxon>Enemella</taxon>
    </lineage>
</organism>
<proteinExistence type="inferred from homology"/>
<dbReference type="Gene3D" id="3.90.1150.10">
    <property type="entry name" value="Aspartate Aminotransferase, domain 1"/>
    <property type="match status" value="1"/>
</dbReference>
<dbReference type="GO" id="GO:0019346">
    <property type="term" value="P:transsulfuration"/>
    <property type="evidence" value="ECO:0007669"/>
    <property type="project" value="InterPro"/>
</dbReference>
<reference evidence="7 8" key="1">
    <citation type="submission" date="2017-07" db="EMBL/GenBank/DDBJ databases">
        <title>Draft whole genome sequences of clinical Proprionibacteriaceae strains.</title>
        <authorList>
            <person name="Bernier A.-M."/>
            <person name="Bernard K."/>
            <person name="Domingo M.-C."/>
        </authorList>
    </citation>
    <scope>NUCLEOTIDE SEQUENCE [LARGE SCALE GENOMIC DNA]</scope>
    <source>
        <strain evidence="7 8">NML 030167</strain>
    </source>
</reference>
<evidence type="ECO:0000256" key="1">
    <source>
        <dbReference type="ARBA" id="ARBA00001933"/>
    </source>
</evidence>
<dbReference type="PANTHER" id="PTHR43797:SF2">
    <property type="entry name" value="HOMOCYSTEINE_CYSTEINE SYNTHASE"/>
    <property type="match status" value="1"/>
</dbReference>
<keyword evidence="8" id="KW-1185">Reference proteome</keyword>
<name>A0A255G8U6_9ACTN</name>
<evidence type="ECO:0000313" key="8">
    <source>
        <dbReference type="Proteomes" id="UP000215896"/>
    </source>
</evidence>
<comment type="caution">
    <text evidence="7">The sequence shown here is derived from an EMBL/GenBank/DDBJ whole genome shotgun (WGS) entry which is preliminary data.</text>
</comment>
<dbReference type="Pfam" id="PF01053">
    <property type="entry name" value="Cys_Met_Meta_PP"/>
    <property type="match status" value="1"/>
</dbReference>
<evidence type="ECO:0000313" key="7">
    <source>
        <dbReference type="EMBL" id="OYO10653.1"/>
    </source>
</evidence>
<accession>A0A255G8U6</accession>
<dbReference type="GO" id="GO:0003961">
    <property type="term" value="F:O-acetylhomoserine aminocarboxypropyltransferase activity"/>
    <property type="evidence" value="ECO:0007669"/>
    <property type="project" value="UniProtKB-EC"/>
</dbReference>
<dbReference type="PIRSF" id="PIRSF001434">
    <property type="entry name" value="CGS"/>
    <property type="match status" value="1"/>
</dbReference>
<dbReference type="NCBIfam" id="TIGR01326">
    <property type="entry name" value="OAH_OAS_sulfhy"/>
    <property type="match status" value="1"/>
</dbReference>
<dbReference type="InterPro" id="IPR006235">
    <property type="entry name" value="OAc-hSer/O-AcSer_sulfhydrylase"/>
</dbReference>
<gene>
    <name evidence="7" type="ORF">CGZ94_16790</name>
</gene>
<evidence type="ECO:0000256" key="5">
    <source>
        <dbReference type="PIRSR" id="PIRSR001434-2"/>
    </source>
</evidence>
<dbReference type="EMBL" id="NMVO01000016">
    <property type="protein sequence ID" value="OYO10653.1"/>
    <property type="molecule type" value="Genomic_DNA"/>
</dbReference>
<dbReference type="Gene3D" id="3.40.640.10">
    <property type="entry name" value="Type I PLP-dependent aspartate aminotransferase-like (Major domain)"/>
    <property type="match status" value="1"/>
</dbReference>
<dbReference type="PROSITE" id="PS00868">
    <property type="entry name" value="CYS_MET_METAB_PP"/>
    <property type="match status" value="1"/>
</dbReference>
<dbReference type="RefSeq" id="WP_094406323.1">
    <property type="nucleotide sequence ID" value="NZ_NMVO01000016.1"/>
</dbReference>
<dbReference type="GO" id="GO:0030170">
    <property type="term" value="F:pyridoxal phosphate binding"/>
    <property type="evidence" value="ECO:0007669"/>
    <property type="project" value="InterPro"/>
</dbReference>
<dbReference type="GO" id="GO:0005737">
    <property type="term" value="C:cytoplasm"/>
    <property type="evidence" value="ECO:0007669"/>
    <property type="project" value="TreeGrafter"/>
</dbReference>
<dbReference type="GO" id="GO:0004124">
    <property type="term" value="F:cysteine synthase activity"/>
    <property type="evidence" value="ECO:0007669"/>
    <property type="project" value="TreeGrafter"/>
</dbReference>
<dbReference type="GO" id="GO:0006535">
    <property type="term" value="P:cysteine biosynthetic process from serine"/>
    <property type="evidence" value="ECO:0007669"/>
    <property type="project" value="TreeGrafter"/>
</dbReference>
<dbReference type="InterPro" id="IPR015424">
    <property type="entry name" value="PyrdxlP-dep_Trfase"/>
</dbReference>